<dbReference type="Gene3D" id="2.60.40.10">
    <property type="entry name" value="Immunoglobulins"/>
    <property type="match status" value="3"/>
</dbReference>
<gene>
    <name evidence="4" type="ORF">E0F88_22605</name>
</gene>
<evidence type="ECO:0000259" key="3">
    <source>
        <dbReference type="SMART" id="SM00736"/>
    </source>
</evidence>
<dbReference type="Gene3D" id="3.20.20.80">
    <property type="entry name" value="Glycosidases"/>
    <property type="match status" value="1"/>
</dbReference>
<dbReference type="GO" id="GO:0005975">
    <property type="term" value="P:carbohydrate metabolic process"/>
    <property type="evidence" value="ECO:0007669"/>
    <property type="project" value="InterPro"/>
</dbReference>
<dbReference type="AlphaFoldDB" id="A0A4R5DF23"/>
<keyword evidence="5" id="KW-1185">Reference proteome</keyword>
<dbReference type="Proteomes" id="UP000294850">
    <property type="component" value="Unassembled WGS sequence"/>
</dbReference>
<evidence type="ECO:0000256" key="2">
    <source>
        <dbReference type="ARBA" id="ARBA00023295"/>
    </source>
</evidence>
<dbReference type="GO" id="GO:0005509">
    <property type="term" value="F:calcium ion binding"/>
    <property type="evidence" value="ECO:0007669"/>
    <property type="project" value="InterPro"/>
</dbReference>
<sequence length="961" mass="108249">MLNMTTILKFLKNNSIAILVTLLFISKSLITYSQSTSEPDRQRYLALMCLNLTADKGPEIELIKMAKQAGLNSVYLTIPWDKIYINSPTETPSWARFDEQIKMATSLGMKVALRIHLGRHTTRVKNFWDTSQNQVNHAGQPLLAGYLDTFYGFDNQTLVNLGAAFVKEATTRYKYLQTEKNLLFISVTNTSTQEGEYSHTIIENGKDEISVYDFSASMTKGFQLWLKPHYTKIERLNFLWGTHFKSFDEVLLPNSRWDFTQSFKQRFGKDLYIYRHTVFKQYLNQMIATVKSVDPSIKFVADYGSVYDGVSAIRGTSGYKSLGEKADGIKVNDDLLAHDHRWAVDVIKSDAPANFIFSNEVFLLAEADDATHLKQINENFAHGTNIIPIVISTEASMRRATSFLQQAAANWLSKPITPIEYKDEVTYRLSAAVEKGGASNIIFNDWYKKAYADPSNPKPVKVKLEEDLLSAAYWNDASNYSPYVFKPIPMQIIPVNRDFNYKLPADTFSDVDGTIVRMDPSLLPSWLRFEGGQLKGRPTVLGDYRILVTGVDDEGGKSEAYFTIRVDTRENANKPPLVNTNFTNQTIAINKAFSFTIPKDAFLDADGSVTKVEIIELPSWLTYNNGTLSGTPVALGEYRVSLKAYDDLNAFVETYFSLKVVEPQFLNSPPYANGALPVKYTALNHPFSYILPGDIFGDSDGYISSISIQNRPSWLTLSLNELSGTPTQEGEFRMIVRAYDNFGAYVEIPFIINVEIPKLRFELVRGGSAVNQEIIRPLQQDDVLASSAMPPLLNIFAYGNFDYDQVIFNLKGPVNISSKTSRFPYALYENEGGFVPFVGRYTLTVTATEKDASIVSNSMEFSISYGDSINITRDMEEWRFYPNPVESVFNIKLPNDLSGTEISYYLITASGKKMQIPSVYIGNTDHLANLDLTSLGIPSGIYLVRLESNGKLLKQFRIFKK</sequence>
<dbReference type="InterPro" id="IPR013783">
    <property type="entry name" value="Ig-like_fold"/>
</dbReference>
<name>A0A4R5DF23_9BACT</name>
<dbReference type="InterPro" id="IPR017853">
    <property type="entry name" value="GH"/>
</dbReference>
<dbReference type="NCBIfam" id="TIGR04183">
    <property type="entry name" value="Por_Secre_tail"/>
    <property type="match status" value="1"/>
</dbReference>
<dbReference type="GO" id="GO:0009341">
    <property type="term" value="C:beta-galactosidase complex"/>
    <property type="evidence" value="ECO:0007669"/>
    <property type="project" value="InterPro"/>
</dbReference>
<dbReference type="SUPFAM" id="SSF49313">
    <property type="entry name" value="Cadherin-like"/>
    <property type="match status" value="3"/>
</dbReference>
<dbReference type="Pfam" id="PF05345">
    <property type="entry name" value="He_PIG"/>
    <property type="match status" value="3"/>
</dbReference>
<evidence type="ECO:0000313" key="5">
    <source>
        <dbReference type="Proteomes" id="UP000294850"/>
    </source>
</evidence>
<dbReference type="SUPFAM" id="SSF51445">
    <property type="entry name" value="(Trans)glycosidases"/>
    <property type="match status" value="1"/>
</dbReference>
<protein>
    <submittedName>
        <fullName evidence="4">T9SS type A sorting domain-containing protein</fullName>
    </submittedName>
</protein>
<dbReference type="Pfam" id="PF02449">
    <property type="entry name" value="Glyco_hydro_42"/>
    <property type="match status" value="1"/>
</dbReference>
<dbReference type="GO" id="GO:0016020">
    <property type="term" value="C:membrane"/>
    <property type="evidence" value="ECO:0007669"/>
    <property type="project" value="InterPro"/>
</dbReference>
<evidence type="ECO:0000313" key="4">
    <source>
        <dbReference type="EMBL" id="TDE12486.1"/>
    </source>
</evidence>
<comment type="caution">
    <text evidence="4">The sequence shown here is derived from an EMBL/GenBank/DDBJ whole genome shotgun (WGS) entry which is preliminary data.</text>
</comment>
<accession>A0A4R5DF23</accession>
<feature type="domain" description="Dystroglycan-type cadherin-like" evidence="3">
    <location>
        <begin position="678"/>
        <end position="761"/>
    </location>
</feature>
<dbReference type="InterPro" id="IPR006644">
    <property type="entry name" value="Cadg"/>
</dbReference>
<dbReference type="InterPro" id="IPR015919">
    <property type="entry name" value="Cadherin-like_sf"/>
</dbReference>
<proteinExistence type="predicted"/>
<keyword evidence="1" id="KW-0378">Hydrolase</keyword>
<feature type="domain" description="Dystroglycan-type cadherin-like" evidence="3">
    <location>
        <begin position="577"/>
        <end position="667"/>
    </location>
</feature>
<dbReference type="OrthoDB" id="900954at2"/>
<dbReference type="InterPro" id="IPR013529">
    <property type="entry name" value="Glyco_hydro_42_N"/>
</dbReference>
<evidence type="ECO:0000256" key="1">
    <source>
        <dbReference type="ARBA" id="ARBA00022801"/>
    </source>
</evidence>
<feature type="domain" description="Dystroglycan-type cadherin-like" evidence="3">
    <location>
        <begin position="483"/>
        <end position="573"/>
    </location>
</feature>
<dbReference type="SMART" id="SM00736">
    <property type="entry name" value="CADG"/>
    <property type="match status" value="3"/>
</dbReference>
<reference evidence="4 5" key="1">
    <citation type="submission" date="2019-03" db="EMBL/GenBank/DDBJ databases">
        <title>Dyadobacter AR-3-6 sp. nov., isolated from arctic soil.</title>
        <authorList>
            <person name="Chaudhary D.K."/>
        </authorList>
    </citation>
    <scope>NUCLEOTIDE SEQUENCE [LARGE SCALE GENOMIC DNA]</scope>
    <source>
        <strain evidence="4 5">AR-3-6</strain>
    </source>
</reference>
<dbReference type="Pfam" id="PF18962">
    <property type="entry name" value="Por_Secre_tail"/>
    <property type="match status" value="1"/>
</dbReference>
<organism evidence="4 5">
    <name type="scientific">Dyadobacter psychrotolerans</name>
    <dbReference type="NCBI Taxonomy" id="2541721"/>
    <lineage>
        <taxon>Bacteria</taxon>
        <taxon>Pseudomonadati</taxon>
        <taxon>Bacteroidota</taxon>
        <taxon>Cytophagia</taxon>
        <taxon>Cytophagales</taxon>
        <taxon>Spirosomataceae</taxon>
        <taxon>Dyadobacter</taxon>
    </lineage>
</organism>
<dbReference type="EMBL" id="SMFL01000009">
    <property type="protein sequence ID" value="TDE12486.1"/>
    <property type="molecule type" value="Genomic_DNA"/>
</dbReference>
<dbReference type="GO" id="GO:0004565">
    <property type="term" value="F:beta-galactosidase activity"/>
    <property type="evidence" value="ECO:0007669"/>
    <property type="project" value="InterPro"/>
</dbReference>
<dbReference type="InterPro" id="IPR026444">
    <property type="entry name" value="Secre_tail"/>
</dbReference>
<keyword evidence="2" id="KW-0326">Glycosidase</keyword>